<dbReference type="PANTHER" id="PTHR46796:SF6">
    <property type="entry name" value="ARAC SUBFAMILY"/>
    <property type="match status" value="1"/>
</dbReference>
<evidence type="ECO:0000256" key="1">
    <source>
        <dbReference type="ARBA" id="ARBA00023015"/>
    </source>
</evidence>
<keyword evidence="1" id="KW-0805">Transcription regulation</keyword>
<feature type="domain" description="HTH araC/xylS-type" evidence="4">
    <location>
        <begin position="187"/>
        <end position="285"/>
    </location>
</feature>
<proteinExistence type="predicted"/>
<name>A0A3E0GWX9_9PSEU</name>
<dbReference type="RefSeq" id="WP_116180615.1">
    <property type="nucleotide sequence ID" value="NZ_CP144375.1"/>
</dbReference>
<dbReference type="InterPro" id="IPR009057">
    <property type="entry name" value="Homeodomain-like_sf"/>
</dbReference>
<dbReference type="InterPro" id="IPR050204">
    <property type="entry name" value="AraC_XylS_family_regulators"/>
</dbReference>
<keyword evidence="2" id="KW-0238">DNA-binding</keyword>
<dbReference type="PROSITE" id="PS01124">
    <property type="entry name" value="HTH_ARAC_FAMILY_2"/>
    <property type="match status" value="1"/>
</dbReference>
<sequence>MSVDSAAPEARRRRDDWPDVGWTVLRVYQYDNAERAELQLPPSGDQSIVLANVGVTTIESRHGSTWGAARFGPGQIGLTAPGRATDIRWRGTERTLTTHIEIPGALIDRTCVELWGRDAARLGRPDALSVEDPVLSSVADALCAAARAGVDEFYAESAATFLAAHLLTVHASAPTPRELGREDQRVRRAAQFIRENHQLPLTLAEMAAVADLSPFHFLRVFKAETGQTPYRFLTKVRVERARRHLSRHELSITEIAHLCGFASPSRLTSAFRSETGQSPSEYRAGRPQ</sequence>
<keyword evidence="3" id="KW-0804">Transcription</keyword>
<dbReference type="SMART" id="SM00342">
    <property type="entry name" value="HTH_ARAC"/>
    <property type="match status" value="1"/>
</dbReference>
<dbReference type="OrthoDB" id="2060755at2"/>
<evidence type="ECO:0000256" key="2">
    <source>
        <dbReference type="ARBA" id="ARBA00023125"/>
    </source>
</evidence>
<dbReference type="PROSITE" id="PS00041">
    <property type="entry name" value="HTH_ARAC_FAMILY_1"/>
    <property type="match status" value="1"/>
</dbReference>
<evidence type="ECO:0000313" key="6">
    <source>
        <dbReference type="Proteomes" id="UP000256269"/>
    </source>
</evidence>
<dbReference type="Pfam" id="PF12833">
    <property type="entry name" value="HTH_18"/>
    <property type="match status" value="1"/>
</dbReference>
<dbReference type="GO" id="GO:0043565">
    <property type="term" value="F:sequence-specific DNA binding"/>
    <property type="evidence" value="ECO:0007669"/>
    <property type="project" value="InterPro"/>
</dbReference>
<evidence type="ECO:0000259" key="4">
    <source>
        <dbReference type="PROSITE" id="PS01124"/>
    </source>
</evidence>
<dbReference type="EMBL" id="QUNO01000021">
    <property type="protein sequence ID" value="REH32477.1"/>
    <property type="molecule type" value="Genomic_DNA"/>
</dbReference>
<dbReference type="Gene3D" id="1.10.10.60">
    <property type="entry name" value="Homeodomain-like"/>
    <property type="match status" value="2"/>
</dbReference>
<dbReference type="InterPro" id="IPR018062">
    <property type="entry name" value="HTH_AraC-typ_CS"/>
</dbReference>
<dbReference type="PANTHER" id="PTHR46796">
    <property type="entry name" value="HTH-TYPE TRANSCRIPTIONAL ACTIVATOR RHAS-RELATED"/>
    <property type="match status" value="1"/>
</dbReference>
<dbReference type="GO" id="GO:0003700">
    <property type="term" value="F:DNA-binding transcription factor activity"/>
    <property type="evidence" value="ECO:0007669"/>
    <property type="project" value="InterPro"/>
</dbReference>
<protein>
    <submittedName>
        <fullName evidence="5">AraC family transcriptional regulator</fullName>
    </submittedName>
</protein>
<keyword evidence="6" id="KW-1185">Reference proteome</keyword>
<gene>
    <name evidence="5" type="ORF">BCF44_12123</name>
</gene>
<dbReference type="InterPro" id="IPR018060">
    <property type="entry name" value="HTH_AraC"/>
</dbReference>
<dbReference type="AlphaFoldDB" id="A0A3E0GWX9"/>
<accession>A0A3E0GWX9</accession>
<comment type="caution">
    <text evidence="5">The sequence shown here is derived from an EMBL/GenBank/DDBJ whole genome shotgun (WGS) entry which is preliminary data.</text>
</comment>
<reference evidence="5 6" key="1">
    <citation type="submission" date="2018-08" db="EMBL/GenBank/DDBJ databases">
        <title>Genomic Encyclopedia of Archaeal and Bacterial Type Strains, Phase II (KMG-II): from individual species to whole genera.</title>
        <authorList>
            <person name="Goeker M."/>
        </authorList>
    </citation>
    <scope>NUCLEOTIDE SEQUENCE [LARGE SCALE GENOMIC DNA]</scope>
    <source>
        <strain evidence="5 6">DSM 45791</strain>
    </source>
</reference>
<dbReference type="Proteomes" id="UP000256269">
    <property type="component" value="Unassembled WGS sequence"/>
</dbReference>
<evidence type="ECO:0000256" key="3">
    <source>
        <dbReference type="ARBA" id="ARBA00023163"/>
    </source>
</evidence>
<evidence type="ECO:0000313" key="5">
    <source>
        <dbReference type="EMBL" id="REH32477.1"/>
    </source>
</evidence>
<dbReference type="SUPFAM" id="SSF46689">
    <property type="entry name" value="Homeodomain-like"/>
    <property type="match status" value="2"/>
</dbReference>
<organism evidence="5 6">
    <name type="scientific">Kutzneria buriramensis</name>
    <dbReference type="NCBI Taxonomy" id="1045776"/>
    <lineage>
        <taxon>Bacteria</taxon>
        <taxon>Bacillati</taxon>
        <taxon>Actinomycetota</taxon>
        <taxon>Actinomycetes</taxon>
        <taxon>Pseudonocardiales</taxon>
        <taxon>Pseudonocardiaceae</taxon>
        <taxon>Kutzneria</taxon>
    </lineage>
</organism>